<accession>A0ABM1TJX2</accession>
<dbReference type="InterPro" id="IPR036055">
    <property type="entry name" value="LDL_receptor-like_sf"/>
</dbReference>
<keyword evidence="5" id="KW-0812">Transmembrane</keyword>
<protein>
    <submittedName>
        <fullName evidence="8">Neuropilin and tolloid-like protein 1 isoform X1</fullName>
    </submittedName>
</protein>
<dbReference type="InterPro" id="IPR002172">
    <property type="entry name" value="LDrepeatLR_classA_rpt"/>
</dbReference>
<dbReference type="InterPro" id="IPR000859">
    <property type="entry name" value="CUB_dom"/>
</dbReference>
<evidence type="ECO:0000256" key="3">
    <source>
        <dbReference type="PROSITE-ProRule" id="PRU00124"/>
    </source>
</evidence>
<dbReference type="GeneID" id="106470999"/>
<dbReference type="Pfam" id="PF00431">
    <property type="entry name" value="CUB"/>
    <property type="match status" value="2"/>
</dbReference>
<keyword evidence="5" id="KW-0472">Membrane</keyword>
<dbReference type="CDD" id="cd00041">
    <property type="entry name" value="CUB"/>
    <property type="match status" value="2"/>
</dbReference>
<evidence type="ECO:0000256" key="4">
    <source>
        <dbReference type="SAM" id="MobiDB-lite"/>
    </source>
</evidence>
<dbReference type="Gene3D" id="4.10.400.10">
    <property type="entry name" value="Low-density Lipoprotein Receptor"/>
    <property type="match status" value="1"/>
</dbReference>
<feature type="compositionally biased region" description="Polar residues" evidence="4">
    <location>
        <begin position="420"/>
        <end position="434"/>
    </location>
</feature>
<dbReference type="PROSITE" id="PS50068">
    <property type="entry name" value="LDLRA_2"/>
    <property type="match status" value="1"/>
</dbReference>
<dbReference type="PANTHER" id="PTHR24251:SF28">
    <property type="entry name" value="NEUROPILIN AND TOLLOID-LIKE, ISOFORM B"/>
    <property type="match status" value="1"/>
</dbReference>
<dbReference type="SMART" id="SM00192">
    <property type="entry name" value="LDLa"/>
    <property type="match status" value="1"/>
</dbReference>
<organism evidence="7 8">
    <name type="scientific">Limulus polyphemus</name>
    <name type="common">Atlantic horseshoe crab</name>
    <dbReference type="NCBI Taxonomy" id="6850"/>
    <lineage>
        <taxon>Eukaryota</taxon>
        <taxon>Metazoa</taxon>
        <taxon>Ecdysozoa</taxon>
        <taxon>Arthropoda</taxon>
        <taxon>Chelicerata</taxon>
        <taxon>Merostomata</taxon>
        <taxon>Xiphosura</taxon>
        <taxon>Limulidae</taxon>
        <taxon>Limulus</taxon>
    </lineage>
</organism>
<dbReference type="Gene3D" id="2.60.120.290">
    <property type="entry name" value="Spermadhesin, CUB domain"/>
    <property type="match status" value="2"/>
</dbReference>
<feature type="region of interest" description="Disordered" evidence="4">
    <location>
        <begin position="420"/>
        <end position="441"/>
    </location>
</feature>
<keyword evidence="5" id="KW-1133">Transmembrane helix</keyword>
<dbReference type="PANTHER" id="PTHR24251">
    <property type="entry name" value="OVOCHYMASE-RELATED"/>
    <property type="match status" value="1"/>
</dbReference>
<evidence type="ECO:0000313" key="7">
    <source>
        <dbReference type="Proteomes" id="UP000694941"/>
    </source>
</evidence>
<dbReference type="CDD" id="cd00112">
    <property type="entry name" value="LDLa"/>
    <property type="match status" value="1"/>
</dbReference>
<dbReference type="InterPro" id="IPR023415">
    <property type="entry name" value="LDLR_class-A_CS"/>
</dbReference>
<keyword evidence="7" id="KW-1185">Reference proteome</keyword>
<dbReference type="SUPFAM" id="SSF49854">
    <property type="entry name" value="Spermadhesin, CUB domain"/>
    <property type="match status" value="2"/>
</dbReference>
<evidence type="ECO:0000259" key="6">
    <source>
        <dbReference type="PROSITE" id="PS01180"/>
    </source>
</evidence>
<name>A0ABM1TJX2_LIMPO</name>
<dbReference type="SMART" id="SM00042">
    <property type="entry name" value="CUB"/>
    <property type="match status" value="2"/>
</dbReference>
<keyword evidence="1" id="KW-0677">Repeat</keyword>
<feature type="domain" description="CUB" evidence="6">
    <location>
        <begin position="48"/>
        <end position="163"/>
    </location>
</feature>
<comment type="caution">
    <text evidence="3">Lacks conserved residue(s) required for the propagation of feature annotation.</text>
</comment>
<keyword evidence="2 3" id="KW-1015">Disulfide bond</keyword>
<proteinExistence type="predicted"/>
<gene>
    <name evidence="8" type="primary">LOC106470999</name>
</gene>
<dbReference type="InterPro" id="IPR035914">
    <property type="entry name" value="Sperma_CUB_dom_sf"/>
</dbReference>
<feature type="transmembrane region" description="Helical" evidence="5">
    <location>
        <begin position="352"/>
        <end position="375"/>
    </location>
</feature>
<evidence type="ECO:0000313" key="8">
    <source>
        <dbReference type="RefSeq" id="XP_022256178.1"/>
    </source>
</evidence>
<evidence type="ECO:0000256" key="2">
    <source>
        <dbReference type="ARBA" id="ARBA00023157"/>
    </source>
</evidence>
<reference evidence="8" key="1">
    <citation type="submission" date="2025-08" db="UniProtKB">
        <authorList>
            <consortium name="RefSeq"/>
        </authorList>
    </citation>
    <scope>IDENTIFICATION</scope>
    <source>
        <tissue evidence="8">Muscle</tissue>
    </source>
</reference>
<dbReference type="Proteomes" id="UP000694941">
    <property type="component" value="Unplaced"/>
</dbReference>
<sequence length="583" mass="66939">MPAVFCTQVSSNVLGASVLLSYFQESNAKDVLGFRATQMNKTDQAIACFNFTVGNPERMEFYSPRFPKRYPNNTECIKHIEAPYGYYIELDFRDSFHLEEASNCDYDYLIIRDGPYGYSDQLGRYCGATFPPLTRSSDSHLWLKFSSDDSIEYSGFRAVYQFISIENFHRPPVEECIFYKNGSDGFISNQDITPKMFNYSLNWNVSLDCTWIIEVYPKWKMYLTFQKYQLAHPNNCDLNYIDIYGDSLSVDDRLDRFCGTATEPQRSEKNILHVRYFAQSQALDGIFRILYTGFRESEKCDETKEFDCGDGTCVAKALKCNGHFNCKYRYDEEDTICSVGSTASVVLSSEHMIIILVVFFALVFGMCLSISISCYNKIKERKEQEREYRLRRSKEASMEADMDRKVASVEKNLGTFRKTPNTKIAMGSRNSDNTETQEEDEDGCYVPEIDLTVFDKFPNGGSSVTRVNDNCPLSPPTRQEAITILSDGSQHHPYCSYHRFSESPPLPPPPPPPLPPHLRRREEALCSDSLVLFDNQCPKHNRPALLRVQQDEDLEEEIELTEAMVELYPNSPGGCRQKYDHQT</sequence>
<evidence type="ECO:0000256" key="5">
    <source>
        <dbReference type="SAM" id="Phobius"/>
    </source>
</evidence>
<dbReference type="SUPFAM" id="SSF57424">
    <property type="entry name" value="LDL receptor-like module"/>
    <property type="match status" value="1"/>
</dbReference>
<feature type="domain" description="CUB" evidence="6">
    <location>
        <begin position="176"/>
        <end position="294"/>
    </location>
</feature>
<evidence type="ECO:0000256" key="1">
    <source>
        <dbReference type="ARBA" id="ARBA00022737"/>
    </source>
</evidence>
<dbReference type="PROSITE" id="PS01180">
    <property type="entry name" value="CUB"/>
    <property type="match status" value="2"/>
</dbReference>
<feature type="disulfide bond" evidence="3">
    <location>
        <begin position="308"/>
        <end position="326"/>
    </location>
</feature>
<dbReference type="RefSeq" id="XP_022256178.1">
    <property type="nucleotide sequence ID" value="XM_022400470.1"/>
</dbReference>
<dbReference type="PROSITE" id="PS01209">
    <property type="entry name" value="LDLRA_1"/>
    <property type="match status" value="1"/>
</dbReference>